<sequence length="106" mass="11690">MYAKGMTVGEYISRVGGPNKNANESEIYLIRADGTTISRLQGRSWNTEGNGWFTPSFMNIKAEPGDTILVPKRAIILDYLKYADQVTRTIANVAATVAVIFGVLQY</sequence>
<gene>
    <name evidence="1" type="ORF">A2149_00235</name>
</gene>
<proteinExistence type="predicted"/>
<protein>
    <recommendedName>
        <fullName evidence="3">Soluble ligand binding domain-containing protein</fullName>
    </recommendedName>
</protein>
<comment type="caution">
    <text evidence="1">The sequence shown here is derived from an EMBL/GenBank/DDBJ whole genome shotgun (WGS) entry which is preliminary data.</text>
</comment>
<dbReference type="Proteomes" id="UP000178435">
    <property type="component" value="Unassembled WGS sequence"/>
</dbReference>
<evidence type="ECO:0008006" key="3">
    <source>
        <dbReference type="Google" id="ProtNLM"/>
    </source>
</evidence>
<reference evidence="1 2" key="1">
    <citation type="journal article" date="2016" name="Nat. Commun.">
        <title>Thousands of microbial genomes shed light on interconnected biogeochemical processes in an aquifer system.</title>
        <authorList>
            <person name="Anantharaman K."/>
            <person name="Brown C.T."/>
            <person name="Hug L.A."/>
            <person name="Sharon I."/>
            <person name="Castelle C.J."/>
            <person name="Probst A.J."/>
            <person name="Thomas B.C."/>
            <person name="Singh A."/>
            <person name="Wilkins M.J."/>
            <person name="Karaoz U."/>
            <person name="Brodie E.L."/>
            <person name="Williams K.H."/>
            <person name="Hubbard S.S."/>
            <person name="Banfield J.F."/>
        </authorList>
    </citation>
    <scope>NUCLEOTIDE SEQUENCE [LARGE SCALE GENOMIC DNA]</scope>
</reference>
<accession>A0A1F7RRB6</accession>
<name>A0A1F7RRB6_9BACT</name>
<organism evidence="1 2">
    <name type="scientific">Candidatus Schekmanbacteria bacterium RBG_16_38_11</name>
    <dbReference type="NCBI Taxonomy" id="1817880"/>
    <lineage>
        <taxon>Bacteria</taxon>
        <taxon>Candidatus Schekmaniibacteriota</taxon>
    </lineage>
</organism>
<evidence type="ECO:0000313" key="1">
    <source>
        <dbReference type="EMBL" id="OGL44085.1"/>
    </source>
</evidence>
<evidence type="ECO:0000313" key="2">
    <source>
        <dbReference type="Proteomes" id="UP000178435"/>
    </source>
</evidence>
<dbReference type="AlphaFoldDB" id="A0A1F7RRB6"/>
<dbReference type="EMBL" id="MGDF01000161">
    <property type="protein sequence ID" value="OGL44085.1"/>
    <property type="molecule type" value="Genomic_DNA"/>
</dbReference>
<dbReference type="Gene3D" id="3.10.560.10">
    <property type="entry name" value="Outer membrane lipoprotein wza domain like"/>
    <property type="match status" value="1"/>
</dbReference>